<accession>A0A967AXS6</accession>
<keyword evidence="5" id="KW-1185">Reference proteome</keyword>
<dbReference type="EMBL" id="JAAOIV010000002">
    <property type="protein sequence ID" value="NHN54959.1"/>
    <property type="molecule type" value="Genomic_DNA"/>
</dbReference>
<dbReference type="InterPro" id="IPR043968">
    <property type="entry name" value="SGNH"/>
</dbReference>
<dbReference type="InterPro" id="IPR050879">
    <property type="entry name" value="Acyltransferase_3"/>
</dbReference>
<feature type="transmembrane region" description="Helical" evidence="1">
    <location>
        <begin position="269"/>
        <end position="289"/>
    </location>
</feature>
<evidence type="ECO:0000313" key="5">
    <source>
        <dbReference type="Proteomes" id="UP000744769"/>
    </source>
</evidence>
<dbReference type="GO" id="GO:0016020">
    <property type="term" value="C:membrane"/>
    <property type="evidence" value="ECO:0007669"/>
    <property type="project" value="TreeGrafter"/>
</dbReference>
<gene>
    <name evidence="4" type="ORF">G9U51_04055</name>
</gene>
<dbReference type="PANTHER" id="PTHR23028:SF53">
    <property type="entry name" value="ACYL_TRANSF_3 DOMAIN-CONTAINING PROTEIN"/>
    <property type="match status" value="1"/>
</dbReference>
<name>A0A967AXS6_9MICO</name>
<dbReference type="GO" id="GO:0009103">
    <property type="term" value="P:lipopolysaccharide biosynthetic process"/>
    <property type="evidence" value="ECO:0007669"/>
    <property type="project" value="TreeGrafter"/>
</dbReference>
<feature type="domain" description="Acyltransferase 3" evidence="2">
    <location>
        <begin position="17"/>
        <end position="352"/>
    </location>
</feature>
<reference evidence="4" key="1">
    <citation type="submission" date="2020-03" db="EMBL/GenBank/DDBJ databases">
        <title>Draft sequencing of Calidifontibacter sp. DB0510.</title>
        <authorList>
            <person name="Kim D.-U."/>
        </authorList>
    </citation>
    <scope>NUCLEOTIDE SEQUENCE</scope>
    <source>
        <strain evidence="4">DB0510</strain>
    </source>
</reference>
<proteinExistence type="predicted"/>
<feature type="transmembrane region" description="Helical" evidence="1">
    <location>
        <begin position="179"/>
        <end position="201"/>
    </location>
</feature>
<feature type="transmembrane region" description="Helical" evidence="1">
    <location>
        <begin position="332"/>
        <end position="357"/>
    </location>
</feature>
<dbReference type="InterPro" id="IPR002656">
    <property type="entry name" value="Acyl_transf_3_dom"/>
</dbReference>
<feature type="transmembrane region" description="Helical" evidence="1">
    <location>
        <begin position="301"/>
        <end position="320"/>
    </location>
</feature>
<comment type="caution">
    <text evidence="4">The sequence shown here is derived from an EMBL/GenBank/DDBJ whole genome shotgun (WGS) entry which is preliminary data.</text>
</comment>
<dbReference type="Proteomes" id="UP000744769">
    <property type="component" value="Unassembled WGS sequence"/>
</dbReference>
<keyword evidence="1" id="KW-0812">Transmembrane</keyword>
<evidence type="ECO:0000313" key="4">
    <source>
        <dbReference type="EMBL" id="NHN54959.1"/>
    </source>
</evidence>
<feature type="transmembrane region" description="Helical" evidence="1">
    <location>
        <begin position="207"/>
        <end position="228"/>
    </location>
</feature>
<keyword evidence="4" id="KW-0012">Acyltransferase</keyword>
<dbReference type="RefSeq" id="WP_166193543.1">
    <property type="nucleotide sequence ID" value="NZ_JAAOIV010000002.1"/>
</dbReference>
<keyword evidence="1" id="KW-0472">Membrane</keyword>
<feature type="transmembrane region" description="Helical" evidence="1">
    <location>
        <begin position="21"/>
        <end position="41"/>
    </location>
</feature>
<dbReference type="Pfam" id="PF19040">
    <property type="entry name" value="SGNH"/>
    <property type="match status" value="1"/>
</dbReference>
<feature type="transmembrane region" description="Helical" evidence="1">
    <location>
        <begin position="156"/>
        <end position="172"/>
    </location>
</feature>
<dbReference type="Pfam" id="PF01757">
    <property type="entry name" value="Acyl_transf_3"/>
    <property type="match status" value="1"/>
</dbReference>
<sequence>MSARTQAAPRRPADRSAAIDGYRGFFVSLVVAFHFGATFLVGGWVGINHFFVFSGYLIARLLIHERVRTGRIAVLEFYRRRARRVLPAMLVLVTAVLLHTWLTQPPQQKSQFGGDALGTVGFYLNWRLISRQDAYFDMVGSPSPLRHAWTLSVEEQFYVLIPFLILGVCALTRRRSRRVLVVSAAAVAATWWTAHVGYRGLDSLPRVYYGTDTRLLALLVGVAAAFVFGRDDRGRFPRQLSRGTAQALGLIGFVVSLSALFVLSPTSAWAYNNGGMLLFAVAAALMGASATDRRDLPLNRIVGWAPLVFLGRISYGLYLYHWPIGLWLPLSGMPTVVAGTIQFALTVALAALSFRYLEAPILQHGLRAFVRTRLQGRVIAFGTVVAVAAAGFALWRTPQPGLADVPPLVAGQPAYIPRSGAPMRFGVVGDSVAVSLVKGYPPKAYRDLELNDFAAIGCDLMTQPLVVAGQQQPESQVCANWRKDWPVKFGQYFDRTLLLIAGTHYLTDHQTPSGPAAPGTPQAAALIRQSLTSIWQSANRNGARSVTVMNLPCRRIDPNKLDPSLRFFAAKGSNDAMVGWANGVIADWVKSTPRAHLLDLNAQLCGGGFTPTVRGIPLYHDTLHFTPEAAAMIWTWAAPAVRRNADG</sequence>
<keyword evidence="1" id="KW-1133">Transmembrane helix</keyword>
<evidence type="ECO:0000259" key="3">
    <source>
        <dbReference type="Pfam" id="PF19040"/>
    </source>
</evidence>
<dbReference type="AlphaFoldDB" id="A0A967AXS6"/>
<feature type="transmembrane region" description="Helical" evidence="1">
    <location>
        <begin position="378"/>
        <end position="395"/>
    </location>
</feature>
<feature type="transmembrane region" description="Helical" evidence="1">
    <location>
        <begin position="84"/>
        <end position="102"/>
    </location>
</feature>
<organism evidence="4 5">
    <name type="scientific">Metallococcus carri</name>
    <dbReference type="NCBI Taxonomy" id="1656884"/>
    <lineage>
        <taxon>Bacteria</taxon>
        <taxon>Bacillati</taxon>
        <taxon>Actinomycetota</taxon>
        <taxon>Actinomycetes</taxon>
        <taxon>Micrococcales</taxon>
        <taxon>Dermacoccaceae</taxon>
        <taxon>Metallococcus</taxon>
    </lineage>
</organism>
<keyword evidence="4" id="KW-0808">Transferase</keyword>
<evidence type="ECO:0000259" key="2">
    <source>
        <dbReference type="Pfam" id="PF01757"/>
    </source>
</evidence>
<feature type="domain" description="SGNH" evidence="3">
    <location>
        <begin position="422"/>
        <end position="633"/>
    </location>
</feature>
<protein>
    <submittedName>
        <fullName evidence="4">Acyltransferase</fullName>
    </submittedName>
</protein>
<dbReference type="PANTHER" id="PTHR23028">
    <property type="entry name" value="ACETYLTRANSFERASE"/>
    <property type="match status" value="1"/>
</dbReference>
<evidence type="ECO:0000256" key="1">
    <source>
        <dbReference type="SAM" id="Phobius"/>
    </source>
</evidence>
<feature type="transmembrane region" description="Helical" evidence="1">
    <location>
        <begin position="240"/>
        <end position="263"/>
    </location>
</feature>
<dbReference type="GO" id="GO:0016747">
    <property type="term" value="F:acyltransferase activity, transferring groups other than amino-acyl groups"/>
    <property type="evidence" value="ECO:0007669"/>
    <property type="project" value="InterPro"/>
</dbReference>
<feature type="transmembrane region" description="Helical" evidence="1">
    <location>
        <begin position="47"/>
        <end position="63"/>
    </location>
</feature>